<evidence type="ECO:0000256" key="2">
    <source>
        <dbReference type="ARBA" id="ARBA00012838"/>
    </source>
</evidence>
<dbReference type="PANTHER" id="PTHR43326:SF1">
    <property type="entry name" value="METHIONINE--TRNA LIGASE, MITOCHONDRIAL"/>
    <property type="match status" value="1"/>
</dbReference>
<keyword evidence="6 10" id="KW-0067">ATP-binding</keyword>
<comment type="caution">
    <text evidence="12">The sequence shown here is derived from an EMBL/GenBank/DDBJ whole genome shotgun (WGS) entry which is preliminary data.</text>
</comment>
<evidence type="ECO:0000259" key="11">
    <source>
        <dbReference type="Pfam" id="PF09334"/>
    </source>
</evidence>
<dbReference type="InterPro" id="IPR033911">
    <property type="entry name" value="MetRS_core"/>
</dbReference>
<feature type="domain" description="Methionyl/Leucyl tRNA synthetase" evidence="11">
    <location>
        <begin position="150"/>
        <end position="383"/>
    </location>
</feature>
<dbReference type="InterPro" id="IPR009080">
    <property type="entry name" value="tRNAsynth_Ia_anticodon-bd"/>
</dbReference>
<dbReference type="CDD" id="cd00814">
    <property type="entry name" value="MetRS_core"/>
    <property type="match status" value="1"/>
</dbReference>
<evidence type="ECO:0000256" key="9">
    <source>
        <dbReference type="ARBA" id="ARBA00030904"/>
    </source>
</evidence>
<evidence type="ECO:0000256" key="6">
    <source>
        <dbReference type="ARBA" id="ARBA00022840"/>
    </source>
</evidence>
<dbReference type="AlphaFoldDB" id="A0A1G2MTZ8"/>
<evidence type="ECO:0000313" key="13">
    <source>
        <dbReference type="Proteomes" id="UP000177565"/>
    </source>
</evidence>
<keyword evidence="4 10" id="KW-0436">Ligase</keyword>
<keyword evidence="8 10" id="KW-0030">Aminoacyl-tRNA synthetase</keyword>
<dbReference type="Gene3D" id="2.170.220.10">
    <property type="match status" value="1"/>
</dbReference>
<keyword evidence="7 10" id="KW-0648">Protein biosynthesis</keyword>
<evidence type="ECO:0000313" key="12">
    <source>
        <dbReference type="EMBL" id="OHA27323.1"/>
    </source>
</evidence>
<dbReference type="SUPFAM" id="SSF47323">
    <property type="entry name" value="Anticodon-binding domain of a subclass of class I aminoacyl-tRNA synthetases"/>
    <property type="match status" value="1"/>
</dbReference>
<dbReference type="PANTHER" id="PTHR43326">
    <property type="entry name" value="METHIONYL-TRNA SYNTHETASE"/>
    <property type="match status" value="1"/>
</dbReference>
<name>A0A1G2MTZ8_9BACT</name>
<dbReference type="SUPFAM" id="SSF52374">
    <property type="entry name" value="Nucleotidylyl transferase"/>
    <property type="match status" value="1"/>
</dbReference>
<dbReference type="NCBIfam" id="TIGR00398">
    <property type="entry name" value="metG"/>
    <property type="match status" value="1"/>
</dbReference>
<organism evidence="12 13">
    <name type="scientific">Candidatus Taylorbacteria bacterium RIFCSPHIGHO2_02_FULL_46_13</name>
    <dbReference type="NCBI Taxonomy" id="1802312"/>
    <lineage>
        <taxon>Bacteria</taxon>
        <taxon>Candidatus Tayloriibacteriota</taxon>
    </lineage>
</organism>
<evidence type="ECO:0000256" key="7">
    <source>
        <dbReference type="ARBA" id="ARBA00022917"/>
    </source>
</evidence>
<comment type="similarity">
    <text evidence="10">Belongs to the class-I aminoacyl-tRNA synthetase family.</text>
</comment>
<keyword evidence="5 10" id="KW-0547">Nucleotide-binding</keyword>
<sequence length="496" mass="56518">MVSVQRGAYNGGNFYITTTLPYVNADPHIGFAMEIVQADIIARYQRMLGREVFFNTGTDEHGQKISDAAKEAGTLPQTYVDGYAEQFSILKNKDRGLNVSWTNFIRTSSPEHKAAAQEFWRRCLDAGDIYKKKYQTKYCVGCELEKTDSELEGGKCSIHPNLSIQLIDEENYFFRFSKYQDPLRALYESRMDFVVPDFRFNEIKSFVSRGLQDFSISRLKSKMSWGVPVPDDSEQVIYVWFDALVSYISTLGWPHDIDNFKKWWVETGGVVQFAGKDQIRMQAAMWQAMLMSAQSASPEKELIASKQIVIHGFITSGGQKMSKSLGNVINPFDLVKEYGTDAVRYFLAREVSFFEDSDVTVERFKEAYNANLANGLGNLVSRILKMRSNYHVDVVIEKSEPSEVYTNAFLDLDPKKAADFVWEEIGNLDRLIAEREPFKKIKTDEVAAKKDIAMMVVKLYEIGVLLTPFLPATSEKILSLVQENKAPETPLFPRKE</sequence>
<evidence type="ECO:0000256" key="5">
    <source>
        <dbReference type="ARBA" id="ARBA00022741"/>
    </source>
</evidence>
<evidence type="ECO:0000256" key="8">
    <source>
        <dbReference type="ARBA" id="ARBA00023146"/>
    </source>
</evidence>
<dbReference type="InterPro" id="IPR014758">
    <property type="entry name" value="Met-tRNA_synth"/>
</dbReference>
<evidence type="ECO:0000256" key="1">
    <source>
        <dbReference type="ARBA" id="ARBA00003314"/>
    </source>
</evidence>
<dbReference type="InterPro" id="IPR015413">
    <property type="entry name" value="Methionyl/Leucyl_tRNA_Synth"/>
</dbReference>
<dbReference type="Gene3D" id="3.40.50.620">
    <property type="entry name" value="HUPs"/>
    <property type="match status" value="1"/>
</dbReference>
<protein>
    <recommendedName>
        <fullName evidence="3">Methionine--tRNA ligase</fullName>
        <ecNumber evidence="2">6.1.1.10</ecNumber>
    </recommendedName>
    <alternativeName>
        <fullName evidence="9">Methionyl-tRNA synthetase</fullName>
    </alternativeName>
</protein>
<dbReference type="EMBL" id="MHRQ01000006">
    <property type="protein sequence ID" value="OHA27323.1"/>
    <property type="molecule type" value="Genomic_DNA"/>
</dbReference>
<evidence type="ECO:0000256" key="3">
    <source>
        <dbReference type="ARBA" id="ARBA00018753"/>
    </source>
</evidence>
<proteinExistence type="inferred from homology"/>
<reference evidence="12 13" key="1">
    <citation type="journal article" date="2016" name="Nat. Commun.">
        <title>Thousands of microbial genomes shed light on interconnected biogeochemical processes in an aquifer system.</title>
        <authorList>
            <person name="Anantharaman K."/>
            <person name="Brown C.T."/>
            <person name="Hug L.A."/>
            <person name="Sharon I."/>
            <person name="Castelle C.J."/>
            <person name="Probst A.J."/>
            <person name="Thomas B.C."/>
            <person name="Singh A."/>
            <person name="Wilkins M.J."/>
            <person name="Karaoz U."/>
            <person name="Brodie E.L."/>
            <person name="Williams K.H."/>
            <person name="Hubbard S.S."/>
            <person name="Banfield J.F."/>
        </authorList>
    </citation>
    <scope>NUCLEOTIDE SEQUENCE [LARGE SCALE GENOMIC DNA]</scope>
</reference>
<dbReference type="InterPro" id="IPR014729">
    <property type="entry name" value="Rossmann-like_a/b/a_fold"/>
</dbReference>
<evidence type="ECO:0000256" key="4">
    <source>
        <dbReference type="ARBA" id="ARBA00022598"/>
    </source>
</evidence>
<dbReference type="STRING" id="1802312.A3C06_00530"/>
<evidence type="ECO:0000256" key="10">
    <source>
        <dbReference type="RuleBase" id="RU363039"/>
    </source>
</evidence>
<dbReference type="Gene3D" id="1.10.730.10">
    <property type="entry name" value="Isoleucyl-tRNA Synthetase, Domain 1"/>
    <property type="match status" value="1"/>
</dbReference>
<dbReference type="GO" id="GO:0006431">
    <property type="term" value="P:methionyl-tRNA aminoacylation"/>
    <property type="evidence" value="ECO:0007669"/>
    <property type="project" value="InterPro"/>
</dbReference>
<dbReference type="Proteomes" id="UP000177565">
    <property type="component" value="Unassembled WGS sequence"/>
</dbReference>
<accession>A0A1G2MTZ8</accession>
<dbReference type="InterPro" id="IPR023457">
    <property type="entry name" value="Met-tRNA_synth_2"/>
</dbReference>
<comment type="function">
    <text evidence="1">Is required not only for elongation of protein synthesis but also for the initiation of all mRNA translation through initiator tRNA(fMet) aminoacylation.</text>
</comment>
<dbReference type="PRINTS" id="PR01041">
    <property type="entry name" value="TRNASYNTHMET"/>
</dbReference>
<dbReference type="GO" id="GO:0005524">
    <property type="term" value="F:ATP binding"/>
    <property type="evidence" value="ECO:0007669"/>
    <property type="project" value="UniProtKB-KW"/>
</dbReference>
<dbReference type="GO" id="GO:0004825">
    <property type="term" value="F:methionine-tRNA ligase activity"/>
    <property type="evidence" value="ECO:0007669"/>
    <property type="project" value="UniProtKB-EC"/>
</dbReference>
<dbReference type="Pfam" id="PF09334">
    <property type="entry name" value="tRNA-synt_1g"/>
    <property type="match status" value="1"/>
</dbReference>
<dbReference type="EC" id="6.1.1.10" evidence="2"/>
<gene>
    <name evidence="12" type="ORF">A3C06_00530</name>
</gene>